<dbReference type="AlphaFoldDB" id="A0A1U9W505"/>
<reference evidence="2" key="1">
    <citation type="submission" date="2016-09" db="EMBL/GenBank/DDBJ databases">
        <title>Identification and Expression Profile Analysis of Odorant-binding Proteins Genes in Galeruca daurica.</title>
        <authorList>
            <person name="Li L."/>
            <person name="Pang B."/>
        </authorList>
    </citation>
    <scope>NUCLEOTIDE SEQUENCE</scope>
</reference>
<sequence length="129" mass="14405">MKFVIIILCCIAAVSIDCLTDAYIARIKSLVDQCQANPTTRVPDEWLDLKVLEKNAEQAGPHILCRLQKLGTIKENGDVDAAALRKDLLDAFEDPTKVDKAVTKCARREPNWSAEKTAIENFKCVLNFN</sequence>
<feature type="signal peptide" evidence="1">
    <location>
        <begin position="1"/>
        <end position="16"/>
    </location>
</feature>
<accession>A0A1U9W505</accession>
<organism evidence="2">
    <name type="scientific">Galeruca daurica</name>
    <dbReference type="NCBI Taxonomy" id="1651263"/>
    <lineage>
        <taxon>Eukaryota</taxon>
        <taxon>Metazoa</taxon>
        <taxon>Ecdysozoa</taxon>
        <taxon>Arthropoda</taxon>
        <taxon>Hexapoda</taxon>
        <taxon>Insecta</taxon>
        <taxon>Pterygota</taxon>
        <taxon>Neoptera</taxon>
        <taxon>Endopterygota</taxon>
        <taxon>Coleoptera</taxon>
        <taxon>Polyphaga</taxon>
        <taxon>Cucujiformia</taxon>
        <taxon>Chrysomeloidea</taxon>
        <taxon>Chrysomelidae</taxon>
        <taxon>Galerucinae</taxon>
        <taxon>Galerucites</taxon>
        <taxon>Galeruca</taxon>
    </lineage>
</organism>
<protein>
    <submittedName>
        <fullName evidence="2">Odorant-binding protein</fullName>
    </submittedName>
</protein>
<name>A0A1U9W505_9CUCU</name>
<dbReference type="Gene3D" id="1.10.238.20">
    <property type="entry name" value="Pheromone/general odorant binding protein domain"/>
    <property type="match status" value="1"/>
</dbReference>
<dbReference type="EMBL" id="KX900469">
    <property type="protein sequence ID" value="AQY18981.1"/>
    <property type="molecule type" value="mRNA"/>
</dbReference>
<feature type="chain" id="PRO_5013205534" evidence="1">
    <location>
        <begin position="17"/>
        <end position="129"/>
    </location>
</feature>
<dbReference type="InterPro" id="IPR036728">
    <property type="entry name" value="PBP_GOBP_sf"/>
</dbReference>
<keyword evidence="1" id="KW-0732">Signal</keyword>
<dbReference type="SUPFAM" id="SSF47565">
    <property type="entry name" value="Insect pheromone/odorant-binding proteins"/>
    <property type="match status" value="1"/>
</dbReference>
<dbReference type="InterPro" id="IPR006170">
    <property type="entry name" value="PBP/GOBP"/>
</dbReference>
<gene>
    <name evidence="2" type="primary">OBP17</name>
</gene>
<evidence type="ECO:0000256" key="1">
    <source>
        <dbReference type="SAM" id="SignalP"/>
    </source>
</evidence>
<dbReference type="Pfam" id="PF01395">
    <property type="entry name" value="PBP_GOBP"/>
    <property type="match status" value="1"/>
</dbReference>
<proteinExistence type="evidence at transcript level"/>
<dbReference type="GO" id="GO:0005549">
    <property type="term" value="F:odorant binding"/>
    <property type="evidence" value="ECO:0007669"/>
    <property type="project" value="InterPro"/>
</dbReference>
<evidence type="ECO:0000313" key="2">
    <source>
        <dbReference type="EMBL" id="AQY18981.1"/>
    </source>
</evidence>
<dbReference type="CDD" id="cd23992">
    <property type="entry name" value="PBP_GOBP"/>
    <property type="match status" value="1"/>
</dbReference>